<keyword evidence="2" id="KW-1133">Transmembrane helix</keyword>
<feature type="compositionally biased region" description="Gly residues" evidence="1">
    <location>
        <begin position="1"/>
        <end position="11"/>
    </location>
</feature>
<feature type="region of interest" description="Disordered" evidence="1">
    <location>
        <begin position="77"/>
        <end position="111"/>
    </location>
</feature>
<keyword evidence="5" id="KW-1185">Reference proteome</keyword>
<accession>A0ABT4TUX5</accession>
<dbReference type="Proteomes" id="UP001165685">
    <property type="component" value="Unassembled WGS sequence"/>
</dbReference>
<dbReference type="InterPro" id="IPR001919">
    <property type="entry name" value="CBD2"/>
</dbReference>
<gene>
    <name evidence="4" type="ORF">O4U47_28660</name>
</gene>
<evidence type="ECO:0000256" key="1">
    <source>
        <dbReference type="SAM" id="MobiDB-lite"/>
    </source>
</evidence>
<reference evidence="4" key="1">
    <citation type="submission" date="2023-01" db="EMBL/GenBank/DDBJ databases">
        <title>Draft genome sequence of Nocardiopsis sp. LSu2-4 isolated from halophytes.</title>
        <authorList>
            <person name="Duangmal K."/>
            <person name="Chantavorakit T."/>
        </authorList>
    </citation>
    <scope>NUCLEOTIDE SEQUENCE</scope>
    <source>
        <strain evidence="4">LSu2-4</strain>
    </source>
</reference>
<dbReference type="SMART" id="SM00637">
    <property type="entry name" value="CBD_II"/>
    <property type="match status" value="1"/>
</dbReference>
<feature type="region of interest" description="Disordered" evidence="1">
    <location>
        <begin position="1"/>
        <end position="26"/>
    </location>
</feature>
<evidence type="ECO:0000259" key="3">
    <source>
        <dbReference type="PROSITE" id="PS51173"/>
    </source>
</evidence>
<dbReference type="Pfam" id="PF00553">
    <property type="entry name" value="CBM_2"/>
    <property type="match status" value="1"/>
</dbReference>
<evidence type="ECO:0000313" key="5">
    <source>
        <dbReference type="Proteomes" id="UP001165685"/>
    </source>
</evidence>
<dbReference type="PROSITE" id="PS51173">
    <property type="entry name" value="CBM2"/>
    <property type="match status" value="1"/>
</dbReference>
<dbReference type="Gene3D" id="2.60.40.290">
    <property type="match status" value="1"/>
</dbReference>
<feature type="transmembrane region" description="Helical" evidence="2">
    <location>
        <begin position="45"/>
        <end position="63"/>
    </location>
</feature>
<dbReference type="InterPro" id="IPR012291">
    <property type="entry name" value="CBM2_carb-bd_dom_sf"/>
</dbReference>
<dbReference type="InterPro" id="IPR008965">
    <property type="entry name" value="CBM2/CBM3_carb-bd_dom_sf"/>
</dbReference>
<dbReference type="EMBL" id="JAQFWP010000088">
    <property type="protein sequence ID" value="MDA2808514.1"/>
    <property type="molecule type" value="Genomic_DNA"/>
</dbReference>
<organism evidence="4 5">
    <name type="scientific">Nocardiopsis suaedae</name>
    <dbReference type="NCBI Taxonomy" id="3018444"/>
    <lineage>
        <taxon>Bacteria</taxon>
        <taxon>Bacillati</taxon>
        <taxon>Actinomycetota</taxon>
        <taxon>Actinomycetes</taxon>
        <taxon>Streptosporangiales</taxon>
        <taxon>Nocardiopsidaceae</taxon>
        <taxon>Nocardiopsis</taxon>
    </lineage>
</organism>
<keyword evidence="2" id="KW-0472">Membrane</keyword>
<sequence length="212" mass="21640">MGRRSGSGGGRRGAHRSEPEHSGALRTVGLMLGSTVPKRVRPPRLLSVLLISGVTVGLVLFGYSTTQIYLRFSEPPVEHGATPTGPSAGPSAQEPEGGGGEARAEEDASGAPAALSYTTVETSSTAFTGRVTLTNTGPAALEGWELVLGFDTARVTSARDVDWEATGDGMVAREPASRGGLAPGESVEVTFTAEGVAQPPTSCTFNGAPCSL</sequence>
<feature type="domain" description="CBM2" evidence="3">
    <location>
        <begin position="108"/>
        <end position="212"/>
    </location>
</feature>
<dbReference type="RefSeq" id="WP_270681104.1">
    <property type="nucleotide sequence ID" value="NZ_JAQFWP010000088.1"/>
</dbReference>
<evidence type="ECO:0000256" key="2">
    <source>
        <dbReference type="SAM" id="Phobius"/>
    </source>
</evidence>
<dbReference type="SUPFAM" id="SSF49384">
    <property type="entry name" value="Carbohydrate-binding domain"/>
    <property type="match status" value="1"/>
</dbReference>
<proteinExistence type="predicted"/>
<keyword evidence="2" id="KW-0812">Transmembrane</keyword>
<name>A0ABT4TUX5_9ACTN</name>
<comment type="caution">
    <text evidence="4">The sequence shown here is derived from an EMBL/GenBank/DDBJ whole genome shotgun (WGS) entry which is preliminary data.</text>
</comment>
<protein>
    <submittedName>
        <fullName evidence="4">Cellulose binding domain-containing protein</fullName>
    </submittedName>
</protein>
<evidence type="ECO:0000313" key="4">
    <source>
        <dbReference type="EMBL" id="MDA2808514.1"/>
    </source>
</evidence>